<name>W9XUK7_9EURO</name>
<sequence>MNEARISTLNQLSFNLSEIDKLSSTKKVELIIVVIMFGLSSSWCDLDDLGLAHYNAAATLLRDLDGKELQLPLQNYQYFEECLTYWWMMLSFACDPSREVIHDPPRLTGMRTTTGCRFPHPLTGISSEVQYLLGKVGYLVFSQRRRVLDRPLTTTDELLQSLSNIEKARGLESQLQTLDFPRSDSIADPKDPSTPVTDLVNIANAYRVCGLLLLYHAFPDLLRSKLTSETLGLPSDSCYPDWESRRQFLGSLSLHALRILGGNNELSGTRTIEAILLVIISGELGWVTPTVTTHQGQSVPVELEDEPRKSFSPEPDQGDGDDALSSGPMLEARNAVLARFERVKSILPFKTINRMKTLVLKTCELMDQGKDVFWVDVLLDSKWQFLMI</sequence>
<evidence type="ECO:0000256" key="1">
    <source>
        <dbReference type="SAM" id="MobiDB-lite"/>
    </source>
</evidence>
<protein>
    <recommendedName>
        <fullName evidence="4">Transcription factor domain-containing protein</fullName>
    </recommendedName>
</protein>
<dbReference type="STRING" id="1182542.W9XUK7"/>
<organism evidence="2 3">
    <name type="scientific">Capronia epimyces CBS 606.96</name>
    <dbReference type="NCBI Taxonomy" id="1182542"/>
    <lineage>
        <taxon>Eukaryota</taxon>
        <taxon>Fungi</taxon>
        <taxon>Dikarya</taxon>
        <taxon>Ascomycota</taxon>
        <taxon>Pezizomycotina</taxon>
        <taxon>Eurotiomycetes</taxon>
        <taxon>Chaetothyriomycetidae</taxon>
        <taxon>Chaetothyriales</taxon>
        <taxon>Herpotrichiellaceae</taxon>
        <taxon>Capronia</taxon>
    </lineage>
</organism>
<reference evidence="2 3" key="1">
    <citation type="submission" date="2013-03" db="EMBL/GenBank/DDBJ databases">
        <title>The Genome Sequence of Capronia epimyces CBS 606.96.</title>
        <authorList>
            <consortium name="The Broad Institute Genomics Platform"/>
            <person name="Cuomo C."/>
            <person name="de Hoog S."/>
            <person name="Gorbushina A."/>
            <person name="Walker B."/>
            <person name="Young S.K."/>
            <person name="Zeng Q."/>
            <person name="Gargeya S."/>
            <person name="Fitzgerald M."/>
            <person name="Haas B."/>
            <person name="Abouelleil A."/>
            <person name="Allen A.W."/>
            <person name="Alvarado L."/>
            <person name="Arachchi H.M."/>
            <person name="Berlin A.M."/>
            <person name="Chapman S.B."/>
            <person name="Gainer-Dewar J."/>
            <person name="Goldberg J."/>
            <person name="Griggs A."/>
            <person name="Gujja S."/>
            <person name="Hansen M."/>
            <person name="Howarth C."/>
            <person name="Imamovic A."/>
            <person name="Ireland A."/>
            <person name="Larimer J."/>
            <person name="McCowan C."/>
            <person name="Murphy C."/>
            <person name="Pearson M."/>
            <person name="Poon T.W."/>
            <person name="Priest M."/>
            <person name="Roberts A."/>
            <person name="Saif S."/>
            <person name="Shea T."/>
            <person name="Sisk P."/>
            <person name="Sykes S."/>
            <person name="Wortman J."/>
            <person name="Nusbaum C."/>
            <person name="Birren B."/>
        </authorList>
    </citation>
    <scope>NUCLEOTIDE SEQUENCE [LARGE SCALE GENOMIC DNA]</scope>
    <source>
        <strain evidence="2 3">CBS 606.96</strain>
    </source>
</reference>
<proteinExistence type="predicted"/>
<comment type="caution">
    <text evidence="2">The sequence shown here is derived from an EMBL/GenBank/DDBJ whole genome shotgun (WGS) entry which is preliminary data.</text>
</comment>
<evidence type="ECO:0008006" key="4">
    <source>
        <dbReference type="Google" id="ProtNLM"/>
    </source>
</evidence>
<feature type="region of interest" description="Disordered" evidence="1">
    <location>
        <begin position="295"/>
        <end position="325"/>
    </location>
</feature>
<keyword evidence="3" id="KW-1185">Reference proteome</keyword>
<dbReference type="AlphaFoldDB" id="W9XUK7"/>
<dbReference type="HOGENOM" id="CLU_014597_2_1_1"/>
<dbReference type="GeneID" id="19169037"/>
<dbReference type="Proteomes" id="UP000019478">
    <property type="component" value="Unassembled WGS sequence"/>
</dbReference>
<dbReference type="EMBL" id="AMGY01000004">
    <property type="protein sequence ID" value="EXJ84252.1"/>
    <property type="molecule type" value="Genomic_DNA"/>
</dbReference>
<dbReference type="eggNOG" id="ENOG502SIJF">
    <property type="taxonomic scope" value="Eukaryota"/>
</dbReference>
<evidence type="ECO:0000313" key="2">
    <source>
        <dbReference type="EMBL" id="EXJ84252.1"/>
    </source>
</evidence>
<dbReference type="Pfam" id="PF11951">
    <property type="entry name" value="Fungal_trans_2"/>
    <property type="match status" value="1"/>
</dbReference>
<dbReference type="RefSeq" id="XP_007733237.1">
    <property type="nucleotide sequence ID" value="XM_007735047.1"/>
</dbReference>
<dbReference type="OrthoDB" id="4835445at2759"/>
<dbReference type="InterPro" id="IPR021858">
    <property type="entry name" value="Fun_TF"/>
</dbReference>
<gene>
    <name evidence="2" type="ORF">A1O3_04919</name>
</gene>
<accession>W9XUK7</accession>
<evidence type="ECO:0000313" key="3">
    <source>
        <dbReference type="Proteomes" id="UP000019478"/>
    </source>
</evidence>